<accession>A0A0U2MS39</accession>
<evidence type="ECO:0000256" key="1">
    <source>
        <dbReference type="SAM" id="SignalP"/>
    </source>
</evidence>
<evidence type="ECO:0008006" key="4">
    <source>
        <dbReference type="Google" id="ProtNLM"/>
    </source>
</evidence>
<dbReference type="PATRIC" id="fig|1315283.4.peg.2943"/>
<reference evidence="2 3" key="1">
    <citation type="submission" date="2015-03" db="EMBL/GenBank/DDBJ databases">
        <authorList>
            <person name="Murphy D."/>
        </authorList>
    </citation>
    <scope>NUCLEOTIDE SEQUENCE [LARGE SCALE GENOMIC DNA]</scope>
    <source>
        <strain evidence="2 3">KMM 520</strain>
    </source>
</reference>
<name>A0A0U2MS39_9GAMM</name>
<dbReference type="KEGG" id="ptn:PTRA_a3371"/>
<dbReference type="Proteomes" id="UP000065261">
    <property type="component" value="Chromosome I"/>
</dbReference>
<dbReference type="EMBL" id="CP011034">
    <property type="protein sequence ID" value="ALS34356.1"/>
    <property type="molecule type" value="Genomic_DNA"/>
</dbReference>
<dbReference type="InterPro" id="IPR035242">
    <property type="entry name" value="DUF5329"/>
</dbReference>
<evidence type="ECO:0000313" key="3">
    <source>
        <dbReference type="Proteomes" id="UP000065261"/>
    </source>
</evidence>
<feature type="signal peptide" evidence="1">
    <location>
        <begin position="1"/>
        <end position="25"/>
    </location>
</feature>
<evidence type="ECO:0000313" key="2">
    <source>
        <dbReference type="EMBL" id="ALS34356.1"/>
    </source>
</evidence>
<protein>
    <recommendedName>
        <fullName evidence="4">DUF5329 domain-containing protein</fullName>
    </recommendedName>
</protein>
<sequence length="135" mass="15361">MKKPSIYSAWLLAILFTFFSQISQAAHSNQLPNQEPNREPDQEVQHLITFISNSNATFIRNGDEHTSKEAAEHLAMKYRKAKRYAKTADDFINNLASKSSWSGKAYTVILSNGAKLTANSWLTNELIRFRNTKKP</sequence>
<dbReference type="RefSeq" id="WP_237113461.1">
    <property type="nucleotide sequence ID" value="NZ_CP011034.1"/>
</dbReference>
<dbReference type="AlphaFoldDB" id="A0A0U2MS39"/>
<organism evidence="2">
    <name type="scientific">Pseudoalteromonas translucida KMM 520</name>
    <dbReference type="NCBI Taxonomy" id="1315283"/>
    <lineage>
        <taxon>Bacteria</taxon>
        <taxon>Pseudomonadati</taxon>
        <taxon>Pseudomonadota</taxon>
        <taxon>Gammaproteobacteria</taxon>
        <taxon>Alteromonadales</taxon>
        <taxon>Pseudoalteromonadaceae</taxon>
        <taxon>Pseudoalteromonas</taxon>
    </lineage>
</organism>
<dbReference type="Pfam" id="PF17263">
    <property type="entry name" value="DUF5329"/>
    <property type="match status" value="1"/>
</dbReference>
<gene>
    <name evidence="2" type="ORF">PTRA_a3371</name>
</gene>
<keyword evidence="1" id="KW-0732">Signal</keyword>
<feature type="chain" id="PRO_5006831331" description="DUF5329 domain-containing protein" evidence="1">
    <location>
        <begin position="26"/>
        <end position="135"/>
    </location>
</feature>
<proteinExistence type="predicted"/>